<protein>
    <submittedName>
        <fullName evidence="2">Uncharacterized protein</fullName>
    </submittedName>
</protein>
<dbReference type="Proteomes" id="UP000009081">
    <property type="component" value="Plasmid megaplasmid"/>
</dbReference>
<geneLocation type="plasmid" evidence="2 3">
    <name>megaplasmid</name>
</geneLocation>
<organism evidence="2 3">
    <name type="scientific">Methylorubrum extorquens (strain ATCC 14718 / DSM 1338 / JCM 2805 / NCIMB 9133 / AM1)</name>
    <name type="common">Methylobacterium extorquens</name>
    <dbReference type="NCBI Taxonomy" id="272630"/>
    <lineage>
        <taxon>Bacteria</taxon>
        <taxon>Pseudomonadati</taxon>
        <taxon>Pseudomonadota</taxon>
        <taxon>Alphaproteobacteria</taxon>
        <taxon>Hyphomicrobiales</taxon>
        <taxon>Methylobacteriaceae</taxon>
        <taxon>Methylorubrum</taxon>
    </lineage>
</organism>
<evidence type="ECO:0000313" key="3">
    <source>
        <dbReference type="Proteomes" id="UP000009081"/>
    </source>
</evidence>
<keyword evidence="2" id="KW-0614">Plasmid</keyword>
<evidence type="ECO:0000256" key="1">
    <source>
        <dbReference type="SAM" id="SignalP"/>
    </source>
</evidence>
<feature type="chain" id="PRO_5002946657" evidence="1">
    <location>
        <begin position="20"/>
        <end position="180"/>
    </location>
</feature>
<accession>C5B4Z9</accession>
<dbReference type="OrthoDB" id="188433at2"/>
<reference evidence="2 3" key="1">
    <citation type="journal article" date="2009" name="PLoS ONE">
        <title>Methylobacterium genome sequences: a reference blueprint to investigate microbial metabolism of C1 compounds from natural and industrial sources.</title>
        <authorList>
            <person name="Vuilleumier S."/>
            <person name="Chistoserdova L."/>
            <person name="Lee M.-C."/>
            <person name="Bringel F."/>
            <person name="Lajus A."/>
            <person name="Zhou Y."/>
            <person name="Gourion B."/>
            <person name="Barbe V."/>
            <person name="Chang J."/>
            <person name="Cruveiller S."/>
            <person name="Dossat C."/>
            <person name="Gillett W."/>
            <person name="Gruffaz C."/>
            <person name="Haugen E."/>
            <person name="Hourcade E."/>
            <person name="Levy R."/>
            <person name="Mangenot S."/>
            <person name="Muller E."/>
            <person name="Nadalig T."/>
            <person name="Pagni M."/>
            <person name="Penny C."/>
            <person name="Peyraud R."/>
            <person name="Robinson D.G."/>
            <person name="Roche D."/>
            <person name="Rouy Z."/>
            <person name="Saenampechek C."/>
            <person name="Salvignol G."/>
            <person name="Vallenet D."/>
            <person name="Wu Z."/>
            <person name="Marx C.J."/>
            <person name="Vorholt J.A."/>
            <person name="Olson M.V."/>
            <person name="Kaul R."/>
            <person name="Weissenbach J."/>
            <person name="Medigue C."/>
            <person name="Lidstrom M.E."/>
        </authorList>
    </citation>
    <scope>NUCLEOTIDE SEQUENCE [LARGE SCALE GENOMIC DNA]</scope>
    <source>
        <strain evidence="3">ATCC 14718 / DSM 1338 / JCM 2805 / NCIMB 9133 / AM1</strain>
    </source>
</reference>
<name>C5B4Z9_METEA</name>
<sequence>MKMLATVAMLLTAVVPAHAMDCAGISDPAKRLRCYDEGATKPEAITDWAFDAKAQRVSSCGTIQGAKGRACLAFACDYRSPTMTFFGQRLPPAVSAETGGGPRVPMPRTGTQEEKSFAREFGMEARTVVLDGDDHLAKLFDGMSRKPIVVRAGDQTWSFATEPARSAAAVTAFRKECIGP</sequence>
<gene>
    <name evidence="2" type="ordered locus">MexAM1_META2p0684</name>
</gene>
<dbReference type="HOGENOM" id="CLU_1494582_0_0_5"/>
<feature type="signal peptide" evidence="1">
    <location>
        <begin position="1"/>
        <end position="19"/>
    </location>
</feature>
<dbReference type="RefSeq" id="WP_012753981.1">
    <property type="nucleotide sequence ID" value="NC_012811.1"/>
</dbReference>
<dbReference type="KEGG" id="mea:Mex_2p0684"/>
<keyword evidence="1" id="KW-0732">Signal</keyword>
<proteinExistence type="predicted"/>
<evidence type="ECO:0000313" key="2">
    <source>
        <dbReference type="EMBL" id="ACS43531.1"/>
    </source>
</evidence>
<dbReference type="EMBL" id="CP001511">
    <property type="protein sequence ID" value="ACS43531.1"/>
    <property type="molecule type" value="Genomic_DNA"/>
</dbReference>
<dbReference type="AlphaFoldDB" id="C5B4Z9"/>
<keyword evidence="3" id="KW-1185">Reference proteome</keyword>